<evidence type="ECO:0000256" key="1">
    <source>
        <dbReference type="SAM" id="MobiDB-lite"/>
    </source>
</evidence>
<dbReference type="Proteomes" id="UP000434957">
    <property type="component" value="Unassembled WGS sequence"/>
</dbReference>
<evidence type="ECO:0000313" key="3">
    <source>
        <dbReference type="Proteomes" id="UP000434957"/>
    </source>
</evidence>
<dbReference type="EMBL" id="QXFT01000355">
    <property type="protein sequence ID" value="KAE9346309.1"/>
    <property type="molecule type" value="Genomic_DNA"/>
</dbReference>
<feature type="compositionally biased region" description="Basic and acidic residues" evidence="1">
    <location>
        <begin position="1"/>
        <end position="14"/>
    </location>
</feature>
<proteinExistence type="predicted"/>
<dbReference type="AlphaFoldDB" id="A0A6A4FXX2"/>
<reference evidence="2 3" key="1">
    <citation type="submission" date="2018-08" db="EMBL/GenBank/DDBJ databases">
        <title>Genomic investigation of the strawberry pathogen Phytophthora fragariae indicates pathogenicity is determined by transcriptional variation in three key races.</title>
        <authorList>
            <person name="Adams T.M."/>
            <person name="Armitage A.D."/>
            <person name="Sobczyk M.K."/>
            <person name="Bates H.J."/>
            <person name="Dunwell J.M."/>
            <person name="Nellist C.F."/>
            <person name="Harrison R.J."/>
        </authorList>
    </citation>
    <scope>NUCLEOTIDE SEQUENCE [LARGE SCALE GENOMIC DNA]</scope>
    <source>
        <strain evidence="2 3">SCRP333</strain>
    </source>
</reference>
<feature type="region of interest" description="Disordered" evidence="1">
    <location>
        <begin position="1"/>
        <end position="59"/>
    </location>
</feature>
<keyword evidence="3" id="KW-1185">Reference proteome</keyword>
<sequence length="127" mass="13326">MSSPHLDGRRDKTAPARAKPLAASPARSAVPKSSPAPAIQNKKPLATSRSSRPSANDARSRLAYCSSLGERVQPTADVGVVNRSFQRHTASAIWRPDRAVRYPASRDGRGAGNPTSCARAAPATPTA</sequence>
<protein>
    <submittedName>
        <fullName evidence="2">Uncharacterized protein</fullName>
    </submittedName>
</protein>
<evidence type="ECO:0000313" key="2">
    <source>
        <dbReference type="EMBL" id="KAE9346309.1"/>
    </source>
</evidence>
<organism evidence="2 3">
    <name type="scientific">Phytophthora rubi</name>
    <dbReference type="NCBI Taxonomy" id="129364"/>
    <lineage>
        <taxon>Eukaryota</taxon>
        <taxon>Sar</taxon>
        <taxon>Stramenopiles</taxon>
        <taxon>Oomycota</taxon>
        <taxon>Peronosporomycetes</taxon>
        <taxon>Peronosporales</taxon>
        <taxon>Peronosporaceae</taxon>
        <taxon>Phytophthora</taxon>
    </lineage>
</organism>
<comment type="caution">
    <text evidence="2">The sequence shown here is derived from an EMBL/GenBank/DDBJ whole genome shotgun (WGS) entry which is preliminary data.</text>
</comment>
<feature type="region of interest" description="Disordered" evidence="1">
    <location>
        <begin position="103"/>
        <end position="127"/>
    </location>
</feature>
<name>A0A6A4FXX2_9STRA</name>
<accession>A0A6A4FXX2</accession>
<gene>
    <name evidence="2" type="ORF">PR003_g7494</name>
</gene>